<name>A0ABR3G910_9PEZI</name>
<dbReference type="Gene3D" id="2.80.10.50">
    <property type="match status" value="1"/>
</dbReference>
<dbReference type="Pfam" id="PF14200">
    <property type="entry name" value="RicinB_lectin_2"/>
    <property type="match status" value="1"/>
</dbReference>
<proteinExistence type="predicted"/>
<dbReference type="EMBL" id="JBBBZM010000168">
    <property type="protein sequence ID" value="KAL0632444.1"/>
    <property type="molecule type" value="Genomic_DNA"/>
</dbReference>
<protein>
    <recommendedName>
        <fullName evidence="1">Ricin B lectin domain-containing protein</fullName>
    </recommendedName>
</protein>
<sequence>MPNPVPAVLPTGAYVIRNRYSQTALHSKSLEAAHEGTSVKIYQRDEHKYMDQQIWWIEPLTKYDDSYPARGVVYSITSPGSGKALYADPKSHWVYANPNRGEPWQRWRLRKFTDPSNGEVSYIIANACNDKVLDIDSDKPSSGDWVKIQPYSSARLQNLWEFERPITAFRPGWLHIQNVGTGDLLSQDYDHNPPVLLPAPEPLVESQYRGQWQFQWALAHSKCFRSGASGEPNSWYIINRLTRMPLSPHLGRMVEEEFEGREENLAWKLELDTSKNWKMTNLKTSCLLQQTGAIRIEGAVVGCSQQGFQQTGGKQCWILG</sequence>
<evidence type="ECO:0000313" key="2">
    <source>
        <dbReference type="EMBL" id="KAL0632444.1"/>
    </source>
</evidence>
<reference evidence="2 3" key="1">
    <citation type="submission" date="2024-02" db="EMBL/GenBank/DDBJ databases">
        <title>Discinaceae phylogenomics.</title>
        <authorList>
            <person name="Dirks A.C."/>
            <person name="James T.Y."/>
        </authorList>
    </citation>
    <scope>NUCLEOTIDE SEQUENCE [LARGE SCALE GENOMIC DNA]</scope>
    <source>
        <strain evidence="2 3">ACD0624</strain>
    </source>
</reference>
<accession>A0ABR3G910</accession>
<evidence type="ECO:0000259" key="1">
    <source>
        <dbReference type="Pfam" id="PF14200"/>
    </source>
</evidence>
<organism evidence="2 3">
    <name type="scientific">Discina gigas</name>
    <dbReference type="NCBI Taxonomy" id="1032678"/>
    <lineage>
        <taxon>Eukaryota</taxon>
        <taxon>Fungi</taxon>
        <taxon>Dikarya</taxon>
        <taxon>Ascomycota</taxon>
        <taxon>Pezizomycotina</taxon>
        <taxon>Pezizomycetes</taxon>
        <taxon>Pezizales</taxon>
        <taxon>Discinaceae</taxon>
        <taxon>Discina</taxon>
    </lineage>
</organism>
<comment type="caution">
    <text evidence="2">The sequence shown here is derived from an EMBL/GenBank/DDBJ whole genome shotgun (WGS) entry which is preliminary data.</text>
</comment>
<dbReference type="Proteomes" id="UP001447188">
    <property type="component" value="Unassembled WGS sequence"/>
</dbReference>
<dbReference type="InterPro" id="IPR000772">
    <property type="entry name" value="Ricin_B_lectin"/>
</dbReference>
<dbReference type="SUPFAM" id="SSF50370">
    <property type="entry name" value="Ricin B-like lectins"/>
    <property type="match status" value="1"/>
</dbReference>
<evidence type="ECO:0000313" key="3">
    <source>
        <dbReference type="Proteomes" id="UP001447188"/>
    </source>
</evidence>
<gene>
    <name evidence="2" type="ORF">Q9L58_008662</name>
</gene>
<feature type="domain" description="Ricin B lectin" evidence="1">
    <location>
        <begin position="71"/>
        <end position="143"/>
    </location>
</feature>
<keyword evidence="3" id="KW-1185">Reference proteome</keyword>
<dbReference type="InterPro" id="IPR035992">
    <property type="entry name" value="Ricin_B-like_lectins"/>
</dbReference>
<dbReference type="CDD" id="cd00161">
    <property type="entry name" value="beta-trefoil_Ricin-like"/>
    <property type="match status" value="1"/>
</dbReference>